<sequence length="273" mass="30095">MDAMSTAEDSLRPDVNITAPSEKTAARARLFTPPVTAAVSGFELRFPKIGNWLEPPSSLYQPAPMVSSSPGPFPDDSSSLTALDHTSAPDADDDGAPKTTSPYGQLRLGQPKIPTPDPVTGVFGASYVDAIVHILPPYWKPPMGDTPFPAPGKESQLVVRRLRDALLNTNNTKDNKNNIYNAHWTPGMSKMFLEWQADRVCWEILNETFKLHEHGFVAPIFDREPDKHVDKDLTFSQRINQLVKLLSVRKELKSCYTDANVALRTGSPSVILS</sequence>
<organism evidence="2 3">
    <name type="scientific">Lophiotrema nucula</name>
    <dbReference type="NCBI Taxonomy" id="690887"/>
    <lineage>
        <taxon>Eukaryota</taxon>
        <taxon>Fungi</taxon>
        <taxon>Dikarya</taxon>
        <taxon>Ascomycota</taxon>
        <taxon>Pezizomycotina</taxon>
        <taxon>Dothideomycetes</taxon>
        <taxon>Pleosporomycetidae</taxon>
        <taxon>Pleosporales</taxon>
        <taxon>Lophiotremataceae</taxon>
        <taxon>Lophiotrema</taxon>
    </lineage>
</organism>
<dbReference type="OrthoDB" id="3794856at2759"/>
<feature type="compositionally biased region" description="Low complexity" evidence="1">
    <location>
        <begin position="67"/>
        <end position="79"/>
    </location>
</feature>
<evidence type="ECO:0000313" key="2">
    <source>
        <dbReference type="EMBL" id="KAF2119618.1"/>
    </source>
</evidence>
<dbReference type="EMBL" id="ML977315">
    <property type="protein sequence ID" value="KAF2119618.1"/>
    <property type="molecule type" value="Genomic_DNA"/>
</dbReference>
<evidence type="ECO:0000256" key="1">
    <source>
        <dbReference type="SAM" id="MobiDB-lite"/>
    </source>
</evidence>
<name>A0A6A5ZMD9_9PLEO</name>
<evidence type="ECO:0000313" key="3">
    <source>
        <dbReference type="Proteomes" id="UP000799770"/>
    </source>
</evidence>
<feature type="region of interest" description="Disordered" evidence="1">
    <location>
        <begin position="63"/>
        <end position="112"/>
    </location>
</feature>
<reference evidence="2" key="1">
    <citation type="journal article" date="2020" name="Stud. Mycol.">
        <title>101 Dothideomycetes genomes: a test case for predicting lifestyles and emergence of pathogens.</title>
        <authorList>
            <person name="Haridas S."/>
            <person name="Albert R."/>
            <person name="Binder M."/>
            <person name="Bloem J."/>
            <person name="Labutti K."/>
            <person name="Salamov A."/>
            <person name="Andreopoulos B."/>
            <person name="Baker S."/>
            <person name="Barry K."/>
            <person name="Bills G."/>
            <person name="Bluhm B."/>
            <person name="Cannon C."/>
            <person name="Castanera R."/>
            <person name="Culley D."/>
            <person name="Daum C."/>
            <person name="Ezra D."/>
            <person name="Gonzalez J."/>
            <person name="Henrissat B."/>
            <person name="Kuo A."/>
            <person name="Liang C."/>
            <person name="Lipzen A."/>
            <person name="Lutzoni F."/>
            <person name="Magnuson J."/>
            <person name="Mondo S."/>
            <person name="Nolan M."/>
            <person name="Ohm R."/>
            <person name="Pangilinan J."/>
            <person name="Park H.-J."/>
            <person name="Ramirez L."/>
            <person name="Alfaro M."/>
            <person name="Sun H."/>
            <person name="Tritt A."/>
            <person name="Yoshinaga Y."/>
            <person name="Zwiers L.-H."/>
            <person name="Turgeon B."/>
            <person name="Goodwin S."/>
            <person name="Spatafora J."/>
            <person name="Crous P."/>
            <person name="Grigoriev I."/>
        </authorList>
    </citation>
    <scope>NUCLEOTIDE SEQUENCE</scope>
    <source>
        <strain evidence="2">CBS 627.86</strain>
    </source>
</reference>
<proteinExistence type="predicted"/>
<protein>
    <submittedName>
        <fullName evidence="2">Uncharacterized protein</fullName>
    </submittedName>
</protein>
<accession>A0A6A5ZMD9</accession>
<keyword evidence="3" id="KW-1185">Reference proteome</keyword>
<dbReference type="AlphaFoldDB" id="A0A6A5ZMD9"/>
<feature type="region of interest" description="Disordered" evidence="1">
    <location>
        <begin position="1"/>
        <end position="25"/>
    </location>
</feature>
<dbReference type="Proteomes" id="UP000799770">
    <property type="component" value="Unassembled WGS sequence"/>
</dbReference>
<gene>
    <name evidence="2" type="ORF">BDV96DRAFT_349956</name>
</gene>